<dbReference type="SUPFAM" id="SSF51905">
    <property type="entry name" value="FAD/NAD(P)-binding domain"/>
    <property type="match status" value="2"/>
</dbReference>
<feature type="domain" description="EF-hand" evidence="21">
    <location>
        <begin position="722"/>
        <end position="757"/>
    </location>
</feature>
<keyword evidence="14" id="KW-0496">Mitochondrion</keyword>
<evidence type="ECO:0000256" key="1">
    <source>
        <dbReference type="ARBA" id="ARBA00004137"/>
    </source>
</evidence>
<dbReference type="PANTHER" id="PTHR43706:SF47">
    <property type="entry name" value="EXTERNAL NADH-UBIQUINONE OXIDOREDUCTASE 1, MITOCHONDRIAL-RELATED"/>
    <property type="match status" value="1"/>
</dbReference>
<dbReference type="GO" id="GO:0050136">
    <property type="term" value="F:NADH dehydrogenase (quinone) (non-electrogenic) activity"/>
    <property type="evidence" value="ECO:0007669"/>
    <property type="project" value="UniProtKB-EC"/>
</dbReference>
<sequence length="924" mass="103908">MSSTLLAAPTGARSMMEEMLIAIRLRDEKPKDALPALPVRPTLRRRPPSSRNSLPMAFKGGSTAECSSSGPDLAKDKSRPEPREFSNGSSVKDRSEKVNHLEAEELVNYEVPEMSIVSQSSMAGPVDEKFGYDGCNGFVEEEASKEDGQKVHPSRLDDLENLVLKTKAELQQKEKENVALLQQVQQCEKKWSLFELKLKSIEEMYQTQIDTLKVNLATAQKSISASDTVKQPLKFEGAMSAEAQTPEETPIKHHVTESTVADDRNNVVHHLTKEFEQQKQVFEDDARVLSEVNSGQSGSVAKSIEELRNLTIRYEAWRKEYKVRLCDAKASLLKLGKSEGEKSRRRWWMRSATFFLDGAFRRGSAFSKLVLIFAASGGALVAYADARTDPATEPSQAAPKKKVVVLGTGWAGTTFVRNVDSSLYDVQVISPRNYFAFTPLLPSVTCGTVEPRSIVEPIRKIIRKKGGEIKFWEAECFNIDPDNKKVHCRTNTGTNLERNGEFLVDYDYLVIAVGARVNTFNTPGVVQHCHFLKEVEDAQKIRKSVIDSFERAILPDLDEEERKRTLHFVIVGGGPTGVEFAAELHDFISEDLAKLYPTVCNLVKISVIEHGGHILTMFDKRISKFAEEKFRRDGIELRTGYRVVKVSDNTITMEDKLHVESSVSYGMAVWSAGVGARPIILDFMKQIAQGNRRALATDEWLRVRECDGVYAIGDCATMSQRKVMEDILEIFKFADKDNSGTLTVKEINDALEDICIRYPQVELYLKSNQMSNIVDLIKASKGDVRKESVELDIEEFKNALADVDSEVKNLPATAQVAAQQGNYLASCFNRMKHCDKKPEGPLRIRELGRHRFRPFRYKHLGQFAPLGGEQTAAQLPGDWISIGHSSQWLWYSVYASKQVSWRTRALVISDWTRRFIHGRDSSCI</sequence>
<evidence type="ECO:0000256" key="3">
    <source>
        <dbReference type="ARBA" id="ARBA00005272"/>
    </source>
</evidence>
<evidence type="ECO:0000256" key="5">
    <source>
        <dbReference type="ARBA" id="ARBA00022630"/>
    </source>
</evidence>
<evidence type="ECO:0000313" key="23">
    <source>
        <dbReference type="Proteomes" id="UP001055439"/>
    </source>
</evidence>
<keyword evidence="10" id="KW-0521">NADP</keyword>
<dbReference type="InterPro" id="IPR011992">
    <property type="entry name" value="EF-hand-dom_pair"/>
</dbReference>
<feature type="compositionally biased region" description="Basic and acidic residues" evidence="20">
    <location>
        <begin position="73"/>
        <end position="84"/>
    </location>
</feature>
<dbReference type="InterPro" id="IPR045024">
    <property type="entry name" value="NDH-2"/>
</dbReference>
<evidence type="ECO:0000256" key="10">
    <source>
        <dbReference type="ARBA" id="ARBA00022857"/>
    </source>
</evidence>
<dbReference type="PROSITE" id="PS00018">
    <property type="entry name" value="EF_HAND_1"/>
    <property type="match status" value="1"/>
</dbReference>
<dbReference type="OrthoDB" id="683848at2759"/>
<keyword evidence="12" id="KW-0560">Oxidoreductase</keyword>
<evidence type="ECO:0000256" key="19">
    <source>
        <dbReference type="SAM" id="Coils"/>
    </source>
</evidence>
<evidence type="ECO:0000256" key="7">
    <source>
        <dbReference type="ARBA" id="ARBA00022792"/>
    </source>
</evidence>
<dbReference type="SUPFAM" id="SSF47473">
    <property type="entry name" value="EF-hand"/>
    <property type="match status" value="1"/>
</dbReference>
<organism evidence="22 23">
    <name type="scientific">Musa troglodytarum</name>
    <name type="common">fe'i banana</name>
    <dbReference type="NCBI Taxonomy" id="320322"/>
    <lineage>
        <taxon>Eukaryota</taxon>
        <taxon>Viridiplantae</taxon>
        <taxon>Streptophyta</taxon>
        <taxon>Embryophyta</taxon>
        <taxon>Tracheophyta</taxon>
        <taxon>Spermatophyta</taxon>
        <taxon>Magnoliopsida</taxon>
        <taxon>Liliopsida</taxon>
        <taxon>Zingiberales</taxon>
        <taxon>Musaceae</taxon>
        <taxon>Musa</taxon>
    </lineage>
</organism>
<evidence type="ECO:0000256" key="16">
    <source>
        <dbReference type="ARBA" id="ARBA00023140"/>
    </source>
</evidence>
<reference evidence="22" key="1">
    <citation type="submission" date="2022-05" db="EMBL/GenBank/DDBJ databases">
        <title>The Musa troglodytarum L. genome provides insights into the mechanism of non-climacteric behaviour and enrichment of carotenoids.</title>
        <authorList>
            <person name="Wang J."/>
        </authorList>
    </citation>
    <scope>NUCLEOTIDE SEQUENCE</scope>
    <source>
        <tissue evidence="22">Leaf</tissue>
    </source>
</reference>
<dbReference type="PANTHER" id="PTHR43706">
    <property type="entry name" value="NADH DEHYDROGENASE"/>
    <property type="match status" value="1"/>
</dbReference>
<evidence type="ECO:0000256" key="14">
    <source>
        <dbReference type="ARBA" id="ARBA00023128"/>
    </source>
</evidence>
<dbReference type="AlphaFoldDB" id="A0A9E7F7X7"/>
<keyword evidence="6" id="KW-0479">Metal-binding</keyword>
<evidence type="ECO:0000256" key="11">
    <source>
        <dbReference type="ARBA" id="ARBA00022946"/>
    </source>
</evidence>
<keyword evidence="15" id="KW-0472">Membrane</keyword>
<dbReference type="Pfam" id="PF22366">
    <property type="entry name" value="NDH2_C"/>
    <property type="match status" value="1"/>
</dbReference>
<keyword evidence="23" id="KW-1185">Reference proteome</keyword>
<evidence type="ECO:0000256" key="2">
    <source>
        <dbReference type="ARBA" id="ARBA00004275"/>
    </source>
</evidence>
<dbReference type="EMBL" id="CP097504">
    <property type="protein sequence ID" value="URD91384.1"/>
    <property type="molecule type" value="Genomic_DNA"/>
</dbReference>
<evidence type="ECO:0000256" key="13">
    <source>
        <dbReference type="ARBA" id="ARBA00023027"/>
    </source>
</evidence>
<keyword evidence="8" id="KW-0274">FAD</keyword>
<keyword evidence="13" id="KW-0520">NAD</keyword>
<dbReference type="InterPro" id="IPR002048">
    <property type="entry name" value="EF_hand_dom"/>
</dbReference>
<evidence type="ECO:0000256" key="20">
    <source>
        <dbReference type="SAM" id="MobiDB-lite"/>
    </source>
</evidence>
<dbReference type="FunFam" id="3.50.50.100:FF:000002">
    <property type="entry name" value="External alternative NAD(P)H-ubiquinone oxidoreductase B1, mitochondrial"/>
    <property type="match status" value="1"/>
</dbReference>
<dbReference type="FunFam" id="3.50.50.100:FF:000008">
    <property type="entry name" value="External alternative NAD(P)H-ubiquinone oxidoreductase B1, mitochondrial"/>
    <property type="match status" value="1"/>
</dbReference>
<name>A0A9E7F7X7_9LILI</name>
<dbReference type="InterPro" id="IPR054585">
    <property type="entry name" value="NDH2-like_C"/>
</dbReference>
<dbReference type="PRINTS" id="PR00368">
    <property type="entry name" value="FADPNR"/>
</dbReference>
<feature type="coiled-coil region" evidence="19">
    <location>
        <begin position="156"/>
        <end position="190"/>
    </location>
</feature>
<keyword evidence="11" id="KW-0809">Transit peptide</keyword>
<dbReference type="GO" id="GO:0005509">
    <property type="term" value="F:calcium ion binding"/>
    <property type="evidence" value="ECO:0007669"/>
    <property type="project" value="InterPro"/>
</dbReference>
<dbReference type="PROSITE" id="PS50222">
    <property type="entry name" value="EF_HAND_2"/>
    <property type="match status" value="1"/>
</dbReference>
<comment type="similarity">
    <text evidence="3">Belongs to the NADH dehydrogenase family.</text>
</comment>
<evidence type="ECO:0000259" key="21">
    <source>
        <dbReference type="PROSITE" id="PS50222"/>
    </source>
</evidence>
<dbReference type="GO" id="GO:0005743">
    <property type="term" value="C:mitochondrial inner membrane"/>
    <property type="evidence" value="ECO:0007669"/>
    <property type="project" value="UniProtKB-SubCell"/>
</dbReference>
<evidence type="ECO:0000256" key="9">
    <source>
        <dbReference type="ARBA" id="ARBA00022837"/>
    </source>
</evidence>
<dbReference type="InterPro" id="IPR018247">
    <property type="entry name" value="EF_Hand_1_Ca_BS"/>
</dbReference>
<evidence type="ECO:0000313" key="22">
    <source>
        <dbReference type="EMBL" id="URD91384.1"/>
    </source>
</evidence>
<gene>
    <name evidence="22" type="ORF">MUK42_26729</name>
</gene>
<protein>
    <recommendedName>
        <fullName evidence="4">NADH:ubiquinone reductase (non-electrogenic)</fullName>
        <ecNumber evidence="4">1.6.5.9</ecNumber>
    </recommendedName>
</protein>
<comment type="catalytic activity">
    <reaction evidence="18">
        <text>a ubiquinone + NADH + H(+) = a ubiquinol + NAD(+)</text>
        <dbReference type="Rhea" id="RHEA:23152"/>
        <dbReference type="Rhea" id="RHEA-COMP:9565"/>
        <dbReference type="Rhea" id="RHEA-COMP:9566"/>
        <dbReference type="ChEBI" id="CHEBI:15378"/>
        <dbReference type="ChEBI" id="CHEBI:16389"/>
        <dbReference type="ChEBI" id="CHEBI:17976"/>
        <dbReference type="ChEBI" id="CHEBI:57540"/>
        <dbReference type="ChEBI" id="CHEBI:57945"/>
    </reaction>
</comment>
<keyword evidence="5" id="KW-0285">Flavoprotein</keyword>
<proteinExistence type="inferred from homology"/>
<dbReference type="GO" id="GO:0005777">
    <property type="term" value="C:peroxisome"/>
    <property type="evidence" value="ECO:0007669"/>
    <property type="project" value="UniProtKB-SubCell"/>
</dbReference>
<dbReference type="PRINTS" id="PR00469">
    <property type="entry name" value="PNDRDTASEII"/>
</dbReference>
<comment type="subcellular location">
    <subcellularLocation>
        <location evidence="1">Mitochondrion inner membrane</location>
        <topology evidence="1">Peripheral membrane protein</topology>
        <orientation evidence="1">Intermembrane side</orientation>
    </subcellularLocation>
    <subcellularLocation>
        <location evidence="2">Peroxisome</location>
    </subcellularLocation>
</comment>
<dbReference type="Proteomes" id="UP001055439">
    <property type="component" value="Chromosome 2"/>
</dbReference>
<evidence type="ECO:0000256" key="17">
    <source>
        <dbReference type="ARBA" id="ARBA00047599"/>
    </source>
</evidence>
<feature type="region of interest" description="Disordered" evidence="20">
    <location>
        <begin position="26"/>
        <end position="97"/>
    </location>
</feature>
<evidence type="ECO:0000256" key="18">
    <source>
        <dbReference type="ARBA" id="ARBA00049010"/>
    </source>
</evidence>
<dbReference type="InterPro" id="IPR023753">
    <property type="entry name" value="FAD/NAD-binding_dom"/>
</dbReference>
<evidence type="ECO:0000256" key="8">
    <source>
        <dbReference type="ARBA" id="ARBA00022827"/>
    </source>
</evidence>
<evidence type="ECO:0000256" key="6">
    <source>
        <dbReference type="ARBA" id="ARBA00022723"/>
    </source>
</evidence>
<accession>A0A9E7F7X7</accession>
<dbReference type="Pfam" id="PF07992">
    <property type="entry name" value="Pyr_redox_2"/>
    <property type="match status" value="1"/>
</dbReference>
<evidence type="ECO:0000256" key="15">
    <source>
        <dbReference type="ARBA" id="ARBA00023136"/>
    </source>
</evidence>
<evidence type="ECO:0000256" key="4">
    <source>
        <dbReference type="ARBA" id="ARBA00012637"/>
    </source>
</evidence>
<keyword evidence="16" id="KW-0576">Peroxisome</keyword>
<evidence type="ECO:0000256" key="12">
    <source>
        <dbReference type="ARBA" id="ARBA00023002"/>
    </source>
</evidence>
<dbReference type="Gene3D" id="3.50.50.100">
    <property type="match status" value="2"/>
</dbReference>
<keyword evidence="7" id="KW-0999">Mitochondrion inner membrane</keyword>
<comment type="catalytic activity">
    <reaction evidence="17">
        <text>a quinone + NADH + H(+) = a quinol + NAD(+)</text>
        <dbReference type="Rhea" id="RHEA:46160"/>
        <dbReference type="ChEBI" id="CHEBI:15378"/>
        <dbReference type="ChEBI" id="CHEBI:24646"/>
        <dbReference type="ChEBI" id="CHEBI:57540"/>
        <dbReference type="ChEBI" id="CHEBI:57945"/>
        <dbReference type="ChEBI" id="CHEBI:132124"/>
        <dbReference type="EC" id="1.6.5.9"/>
    </reaction>
</comment>
<keyword evidence="19" id="KW-0175">Coiled coil</keyword>
<keyword evidence="9" id="KW-0106">Calcium</keyword>
<dbReference type="EC" id="1.6.5.9" evidence="4"/>
<dbReference type="InterPro" id="IPR036188">
    <property type="entry name" value="FAD/NAD-bd_sf"/>
</dbReference>